<reference evidence="2 3" key="1">
    <citation type="journal article" date="2018" name="Nat. Ecol. Evol.">
        <title>Pezizomycetes genomes reveal the molecular basis of ectomycorrhizal truffle lifestyle.</title>
        <authorList>
            <person name="Murat C."/>
            <person name="Payen T."/>
            <person name="Noel B."/>
            <person name="Kuo A."/>
            <person name="Morin E."/>
            <person name="Chen J."/>
            <person name="Kohler A."/>
            <person name="Krizsan K."/>
            <person name="Balestrini R."/>
            <person name="Da Silva C."/>
            <person name="Montanini B."/>
            <person name="Hainaut M."/>
            <person name="Levati E."/>
            <person name="Barry K.W."/>
            <person name="Belfiori B."/>
            <person name="Cichocki N."/>
            <person name="Clum A."/>
            <person name="Dockter R.B."/>
            <person name="Fauchery L."/>
            <person name="Guy J."/>
            <person name="Iotti M."/>
            <person name="Le Tacon F."/>
            <person name="Lindquist E.A."/>
            <person name="Lipzen A."/>
            <person name="Malagnac F."/>
            <person name="Mello A."/>
            <person name="Molinier V."/>
            <person name="Miyauchi S."/>
            <person name="Poulain J."/>
            <person name="Riccioni C."/>
            <person name="Rubini A."/>
            <person name="Sitrit Y."/>
            <person name="Splivallo R."/>
            <person name="Traeger S."/>
            <person name="Wang M."/>
            <person name="Zifcakova L."/>
            <person name="Wipf D."/>
            <person name="Zambonelli A."/>
            <person name="Paolocci F."/>
            <person name="Nowrousian M."/>
            <person name="Ottonello S."/>
            <person name="Baldrian P."/>
            <person name="Spatafora J.W."/>
            <person name="Henrissat B."/>
            <person name="Nagy L.G."/>
            <person name="Aury J.M."/>
            <person name="Wincker P."/>
            <person name="Grigoriev I.V."/>
            <person name="Bonfante P."/>
            <person name="Martin F.M."/>
        </authorList>
    </citation>
    <scope>NUCLEOTIDE SEQUENCE [LARGE SCALE GENOMIC DNA]</scope>
    <source>
        <strain evidence="2 3">ATCC MYA-4762</strain>
    </source>
</reference>
<organism evidence="2 3">
    <name type="scientific">Terfezia boudieri ATCC MYA-4762</name>
    <dbReference type="NCBI Taxonomy" id="1051890"/>
    <lineage>
        <taxon>Eukaryota</taxon>
        <taxon>Fungi</taxon>
        <taxon>Dikarya</taxon>
        <taxon>Ascomycota</taxon>
        <taxon>Pezizomycotina</taxon>
        <taxon>Pezizomycetes</taxon>
        <taxon>Pezizales</taxon>
        <taxon>Pezizaceae</taxon>
        <taxon>Terfezia</taxon>
    </lineage>
</organism>
<dbReference type="AlphaFoldDB" id="A0A3N4L9X6"/>
<evidence type="ECO:0000313" key="3">
    <source>
        <dbReference type="Proteomes" id="UP000267821"/>
    </source>
</evidence>
<keyword evidence="3" id="KW-1185">Reference proteome</keyword>
<proteinExistence type="predicted"/>
<evidence type="ECO:0000256" key="1">
    <source>
        <dbReference type="SAM" id="MobiDB-lite"/>
    </source>
</evidence>
<dbReference type="EMBL" id="ML121653">
    <property type="protein sequence ID" value="RPB18269.1"/>
    <property type="molecule type" value="Genomic_DNA"/>
</dbReference>
<protein>
    <submittedName>
        <fullName evidence="2">Uncharacterized protein</fullName>
    </submittedName>
</protein>
<dbReference type="OrthoDB" id="5471223at2759"/>
<evidence type="ECO:0000313" key="2">
    <source>
        <dbReference type="EMBL" id="RPB18269.1"/>
    </source>
</evidence>
<dbReference type="Proteomes" id="UP000267821">
    <property type="component" value="Unassembled WGS sequence"/>
</dbReference>
<dbReference type="InParanoid" id="A0A3N4L9X6"/>
<gene>
    <name evidence="2" type="ORF">L211DRAFT_854280</name>
</gene>
<feature type="region of interest" description="Disordered" evidence="1">
    <location>
        <begin position="132"/>
        <end position="165"/>
    </location>
</feature>
<accession>A0A3N4L9X6</accession>
<sequence>MKSRTGCKLAVAFRFPGLCNLNLLEYAPLEDRNQFQRWTNKPELSRKHCRGTYPHRQPGKYVLTAGRQPYHTIRHGSAAENLLCLNRGYHDDFGHGFFVLEPAGDPLAGLDPNGRLSEYEVRFSWVPQYQSRLPVPGDDESQHDLEDDHEAHRDDAGEGDDHEDYQLQGEGDWELAQVLDPGVPMEEERDPTLFGRIVYRTPAIRLGRRL</sequence>
<name>A0A3N4L9X6_9PEZI</name>
<feature type="compositionally biased region" description="Basic and acidic residues" evidence="1">
    <location>
        <begin position="140"/>
        <end position="156"/>
    </location>
</feature>